<feature type="region of interest" description="Disordered" evidence="1">
    <location>
        <begin position="1"/>
        <end position="109"/>
    </location>
</feature>
<comment type="caution">
    <text evidence="3">The sequence shown here is derived from an EMBL/GenBank/DDBJ whole genome shotgun (WGS) entry which is preliminary data.</text>
</comment>
<sequence length="166" mass="17946">MSTTPEEEMGDEVYQPPRADDDQDDNPVDVDLDNALDEPRQDETLDQGYSPPERPFAVSRHGTTAREQHDRESLDQRLDEEVPEVAEPEGDGIGDQPGMAGEPVDDEVGDARAGRLVKVDERYPLRGGDGPSAQDMGIDGGAASAEEAAVHVIAELGPEEPREEGE</sequence>
<dbReference type="Proteomes" id="UP001183420">
    <property type="component" value="Unassembled WGS sequence"/>
</dbReference>
<feature type="compositionally biased region" description="Acidic residues" evidence="1">
    <location>
        <begin position="1"/>
        <end position="11"/>
    </location>
</feature>
<gene>
    <name evidence="3" type="ORF">RNC47_04255</name>
</gene>
<accession>A0ABU2LIZ3</accession>
<dbReference type="Pfam" id="PF18970">
    <property type="entry name" value="DUF5709"/>
    <property type="match status" value="1"/>
</dbReference>
<protein>
    <submittedName>
        <fullName evidence="3">DUF5709 domain-containing protein</fullName>
    </submittedName>
</protein>
<dbReference type="EMBL" id="JAVREM010000003">
    <property type="protein sequence ID" value="MDT0317550.1"/>
    <property type="molecule type" value="Genomic_DNA"/>
</dbReference>
<name>A0ABU2LIZ3_9ACTN</name>
<dbReference type="RefSeq" id="WP_311595640.1">
    <property type="nucleotide sequence ID" value="NZ_JAVREM010000003.1"/>
</dbReference>
<evidence type="ECO:0000313" key="4">
    <source>
        <dbReference type="Proteomes" id="UP001183420"/>
    </source>
</evidence>
<dbReference type="InterPro" id="IPR043763">
    <property type="entry name" value="DUF5709"/>
</dbReference>
<feature type="compositionally biased region" description="Basic and acidic residues" evidence="1">
    <location>
        <begin position="64"/>
        <end position="80"/>
    </location>
</feature>
<evidence type="ECO:0000256" key="1">
    <source>
        <dbReference type="SAM" id="MobiDB-lite"/>
    </source>
</evidence>
<feature type="domain" description="DUF5709" evidence="2">
    <location>
        <begin position="107"/>
        <end position="155"/>
    </location>
</feature>
<reference evidence="4" key="1">
    <citation type="submission" date="2023-07" db="EMBL/GenBank/DDBJ databases">
        <title>30 novel species of actinomycetes from the DSMZ collection.</title>
        <authorList>
            <person name="Nouioui I."/>
        </authorList>
    </citation>
    <scope>NUCLEOTIDE SEQUENCE [LARGE SCALE GENOMIC DNA]</scope>
    <source>
        <strain evidence="4">DSM 44918</strain>
    </source>
</reference>
<evidence type="ECO:0000259" key="2">
    <source>
        <dbReference type="Pfam" id="PF18970"/>
    </source>
</evidence>
<feature type="compositionally biased region" description="Acidic residues" evidence="1">
    <location>
        <begin position="21"/>
        <end position="36"/>
    </location>
</feature>
<keyword evidence="4" id="KW-1185">Reference proteome</keyword>
<evidence type="ECO:0000313" key="3">
    <source>
        <dbReference type="EMBL" id="MDT0317550.1"/>
    </source>
</evidence>
<proteinExistence type="predicted"/>
<feature type="compositionally biased region" description="Acidic residues" evidence="1">
    <location>
        <begin position="81"/>
        <end position="92"/>
    </location>
</feature>
<organism evidence="3 4">
    <name type="scientific">Streptomyces millisiae</name>
    <dbReference type="NCBI Taxonomy" id="3075542"/>
    <lineage>
        <taxon>Bacteria</taxon>
        <taxon>Bacillati</taxon>
        <taxon>Actinomycetota</taxon>
        <taxon>Actinomycetes</taxon>
        <taxon>Kitasatosporales</taxon>
        <taxon>Streptomycetaceae</taxon>
        <taxon>Streptomyces</taxon>
    </lineage>
</organism>